<feature type="domain" description="C3H1-type" evidence="13">
    <location>
        <begin position="1303"/>
        <end position="1326"/>
    </location>
</feature>
<feature type="coiled-coil region" evidence="11">
    <location>
        <begin position="1645"/>
        <end position="1686"/>
    </location>
</feature>
<feature type="compositionally biased region" description="Low complexity" evidence="12">
    <location>
        <begin position="1002"/>
        <end position="1029"/>
    </location>
</feature>
<feature type="compositionally biased region" description="Basic and acidic residues" evidence="12">
    <location>
        <begin position="1365"/>
        <end position="1381"/>
    </location>
</feature>
<feature type="compositionally biased region" description="Polar residues" evidence="12">
    <location>
        <begin position="1549"/>
        <end position="1558"/>
    </location>
</feature>
<feature type="compositionally biased region" description="Low complexity" evidence="12">
    <location>
        <begin position="1460"/>
        <end position="1477"/>
    </location>
</feature>
<evidence type="ECO:0000256" key="7">
    <source>
        <dbReference type="ARBA" id="ARBA00023180"/>
    </source>
</evidence>
<dbReference type="Gene3D" id="3.10.250.10">
    <property type="entry name" value="SRCR-like domain"/>
    <property type="match status" value="2"/>
</dbReference>
<keyword evidence="5 10" id="KW-0862">Zinc</keyword>
<dbReference type="SMART" id="SM00202">
    <property type="entry name" value="SR"/>
    <property type="match status" value="2"/>
</dbReference>
<dbReference type="Gene3D" id="1.20.930.10">
    <property type="entry name" value="Conserved domain common to transcription factors TFIIS, elongin A, CRSP70"/>
    <property type="match status" value="1"/>
</dbReference>
<dbReference type="SMART" id="SM00356">
    <property type="entry name" value="ZnF_C3H1"/>
    <property type="match status" value="1"/>
</dbReference>
<dbReference type="GO" id="GO:0045217">
    <property type="term" value="P:cell-cell junction maintenance"/>
    <property type="evidence" value="ECO:0007669"/>
    <property type="project" value="TreeGrafter"/>
</dbReference>
<evidence type="ECO:0000256" key="9">
    <source>
        <dbReference type="PROSITE-ProRule" id="PRU00649"/>
    </source>
</evidence>
<feature type="compositionally biased region" description="Polar residues" evidence="12">
    <location>
        <begin position="473"/>
        <end position="525"/>
    </location>
</feature>
<keyword evidence="16" id="KW-1185">Reference proteome</keyword>
<dbReference type="InterPro" id="IPR011050">
    <property type="entry name" value="Pectin_lyase_fold/virulence"/>
</dbReference>
<feature type="compositionally biased region" description="Basic and acidic residues" evidence="12">
    <location>
        <begin position="880"/>
        <end position="905"/>
    </location>
</feature>
<feature type="compositionally biased region" description="Basic residues" evidence="12">
    <location>
        <begin position="1509"/>
        <end position="1532"/>
    </location>
</feature>
<evidence type="ECO:0000256" key="1">
    <source>
        <dbReference type="ARBA" id="ARBA00022723"/>
    </source>
</evidence>
<evidence type="ECO:0000256" key="5">
    <source>
        <dbReference type="ARBA" id="ARBA00022833"/>
    </source>
</evidence>
<dbReference type="InterPro" id="IPR006626">
    <property type="entry name" value="PbH1"/>
</dbReference>
<feature type="region of interest" description="Disordered" evidence="12">
    <location>
        <begin position="1341"/>
        <end position="1559"/>
    </location>
</feature>
<feature type="compositionally biased region" description="Polar residues" evidence="12">
    <location>
        <begin position="1199"/>
        <end position="1210"/>
    </location>
</feature>
<feature type="compositionally biased region" description="Basic and acidic residues" evidence="12">
    <location>
        <begin position="269"/>
        <end position="285"/>
    </location>
</feature>
<dbReference type="InterPro" id="IPR017923">
    <property type="entry name" value="TFIIS_N"/>
</dbReference>
<name>A0A915P8U0_9BILA</name>
<organism evidence="16 17">
    <name type="scientific">Meloidogyne floridensis</name>
    <dbReference type="NCBI Taxonomy" id="298350"/>
    <lineage>
        <taxon>Eukaryota</taxon>
        <taxon>Metazoa</taxon>
        <taxon>Ecdysozoa</taxon>
        <taxon>Nematoda</taxon>
        <taxon>Chromadorea</taxon>
        <taxon>Rhabditida</taxon>
        <taxon>Tylenchina</taxon>
        <taxon>Tylenchomorpha</taxon>
        <taxon>Tylenchoidea</taxon>
        <taxon>Meloidogynidae</taxon>
        <taxon>Meloidogyninae</taxon>
        <taxon>Meloidogyne</taxon>
    </lineage>
</organism>
<dbReference type="SUPFAM" id="SSF47676">
    <property type="entry name" value="Conserved domain common to transcription factors TFIIS, elongin A, CRSP70"/>
    <property type="match status" value="1"/>
</dbReference>
<dbReference type="InterPro" id="IPR012334">
    <property type="entry name" value="Pectin_lyas_fold"/>
</dbReference>
<dbReference type="PANTHER" id="PTHR47653:SF1">
    <property type="entry name" value="DELETED IN MALIGNANT BRAIN TUMORS 1 PROTEIN"/>
    <property type="match status" value="1"/>
</dbReference>
<evidence type="ECO:0000256" key="3">
    <source>
        <dbReference type="ARBA" id="ARBA00022737"/>
    </source>
</evidence>
<keyword evidence="11" id="KW-0175">Coiled coil</keyword>
<evidence type="ECO:0000259" key="13">
    <source>
        <dbReference type="PROSITE" id="PS50103"/>
    </source>
</evidence>
<keyword evidence="7" id="KW-0325">Glycoprotein</keyword>
<reference evidence="17" key="1">
    <citation type="submission" date="2022-11" db="UniProtKB">
        <authorList>
            <consortium name="WormBaseParasite"/>
        </authorList>
    </citation>
    <scope>IDENTIFICATION</scope>
</reference>
<evidence type="ECO:0000256" key="4">
    <source>
        <dbReference type="ARBA" id="ARBA00022771"/>
    </source>
</evidence>
<dbReference type="WBParaSite" id="scf7180000423321.g10697">
    <property type="protein sequence ID" value="scf7180000423321.g10697"/>
    <property type="gene ID" value="scf7180000423321.g10697"/>
</dbReference>
<dbReference type="InterPro" id="IPR001190">
    <property type="entry name" value="SRCR"/>
</dbReference>
<proteinExistence type="predicted"/>
<evidence type="ECO:0000256" key="6">
    <source>
        <dbReference type="ARBA" id="ARBA00023157"/>
    </source>
</evidence>
<dbReference type="PROSITE" id="PS50287">
    <property type="entry name" value="SRCR_2"/>
    <property type="match status" value="2"/>
</dbReference>
<feature type="compositionally biased region" description="Basic residues" evidence="12">
    <location>
        <begin position="1419"/>
        <end position="1459"/>
    </location>
</feature>
<dbReference type="SUPFAM" id="SSF56487">
    <property type="entry name" value="SRCR-like"/>
    <property type="match status" value="2"/>
</dbReference>
<keyword evidence="9" id="KW-0539">Nucleus</keyword>
<feature type="compositionally biased region" description="Low complexity" evidence="12">
    <location>
        <begin position="189"/>
        <end position="199"/>
    </location>
</feature>
<dbReference type="PANTHER" id="PTHR47653">
    <property type="entry name" value="PROTEIN BARK BEETLE"/>
    <property type="match status" value="1"/>
</dbReference>
<keyword evidence="3" id="KW-0677">Repeat</keyword>
<dbReference type="InterPro" id="IPR000571">
    <property type="entry name" value="Znf_CCCH"/>
</dbReference>
<dbReference type="Gene3D" id="2.160.20.10">
    <property type="entry name" value="Single-stranded right-handed beta-helix, Pectin lyase-like"/>
    <property type="match status" value="1"/>
</dbReference>
<evidence type="ECO:0000313" key="16">
    <source>
        <dbReference type="Proteomes" id="UP000887560"/>
    </source>
</evidence>
<evidence type="ECO:0000256" key="8">
    <source>
        <dbReference type="PROSITE-ProRule" id="PRU00196"/>
    </source>
</evidence>
<feature type="region of interest" description="Disordered" evidence="12">
    <location>
        <begin position="1168"/>
        <end position="1270"/>
    </location>
</feature>
<evidence type="ECO:0000313" key="17">
    <source>
        <dbReference type="WBParaSite" id="scf7180000423321.g10697"/>
    </source>
</evidence>
<evidence type="ECO:0000256" key="2">
    <source>
        <dbReference type="ARBA" id="ARBA00022729"/>
    </source>
</evidence>
<dbReference type="GO" id="GO:0016020">
    <property type="term" value="C:membrane"/>
    <property type="evidence" value="ECO:0007669"/>
    <property type="project" value="InterPro"/>
</dbReference>
<feature type="compositionally biased region" description="Basic and acidic residues" evidence="12">
    <location>
        <begin position="1214"/>
        <end position="1228"/>
    </location>
</feature>
<dbReference type="Pfam" id="PF08711">
    <property type="entry name" value="Med26"/>
    <property type="match status" value="1"/>
</dbReference>
<evidence type="ECO:0000256" key="11">
    <source>
        <dbReference type="SAM" id="Coils"/>
    </source>
</evidence>
<comment type="subcellular location">
    <subcellularLocation>
        <location evidence="9">Nucleus</location>
    </subcellularLocation>
</comment>
<dbReference type="Proteomes" id="UP000887560">
    <property type="component" value="Unplaced"/>
</dbReference>
<keyword evidence="6 8" id="KW-1015">Disulfide bond</keyword>
<feature type="disulfide bond" evidence="8">
    <location>
        <begin position="2136"/>
        <end position="2146"/>
    </location>
</feature>
<keyword evidence="2" id="KW-0732">Signal</keyword>
<dbReference type="PROSITE" id="PS51319">
    <property type="entry name" value="TFIIS_N"/>
    <property type="match status" value="1"/>
</dbReference>
<feature type="region of interest" description="Disordered" evidence="12">
    <location>
        <begin position="122"/>
        <end position="142"/>
    </location>
</feature>
<dbReference type="Pfam" id="PF00530">
    <property type="entry name" value="SRCR"/>
    <property type="match status" value="2"/>
</dbReference>
<dbReference type="InterPro" id="IPR053243">
    <property type="entry name" value="SJ_maturation_regulator"/>
</dbReference>
<dbReference type="SMART" id="SM00710">
    <property type="entry name" value="PbH1"/>
    <property type="match status" value="10"/>
</dbReference>
<keyword evidence="1 10" id="KW-0479">Metal-binding</keyword>
<evidence type="ECO:0000259" key="14">
    <source>
        <dbReference type="PROSITE" id="PS50287"/>
    </source>
</evidence>
<dbReference type="GO" id="GO:0008270">
    <property type="term" value="F:zinc ion binding"/>
    <property type="evidence" value="ECO:0007669"/>
    <property type="project" value="UniProtKB-KW"/>
</dbReference>
<evidence type="ECO:0000259" key="15">
    <source>
        <dbReference type="PROSITE" id="PS51319"/>
    </source>
</evidence>
<dbReference type="PROSITE" id="PS50103">
    <property type="entry name" value="ZF_C3H1"/>
    <property type="match status" value="1"/>
</dbReference>
<evidence type="ECO:0000256" key="12">
    <source>
        <dbReference type="SAM" id="MobiDB-lite"/>
    </source>
</evidence>
<feature type="compositionally biased region" description="Polar residues" evidence="12">
    <location>
        <begin position="960"/>
        <end position="972"/>
    </location>
</feature>
<feature type="disulfide bond" evidence="8">
    <location>
        <begin position="3109"/>
        <end position="3119"/>
    </location>
</feature>
<feature type="region of interest" description="Disordered" evidence="12">
    <location>
        <begin position="189"/>
        <end position="249"/>
    </location>
</feature>
<dbReference type="InterPro" id="IPR036772">
    <property type="entry name" value="SRCR-like_dom_sf"/>
</dbReference>
<comment type="caution">
    <text evidence="8">Lacks conserved residue(s) required for the propagation of feature annotation.</text>
</comment>
<feature type="domain" description="TFIIS N-terminal" evidence="15">
    <location>
        <begin position="353"/>
        <end position="424"/>
    </location>
</feature>
<feature type="zinc finger region" description="C3H1-type" evidence="10">
    <location>
        <begin position="1303"/>
        <end position="1326"/>
    </location>
</feature>
<feature type="compositionally biased region" description="Basic and acidic residues" evidence="12">
    <location>
        <begin position="928"/>
        <end position="941"/>
    </location>
</feature>
<feature type="region of interest" description="Disordered" evidence="12">
    <location>
        <begin position="1103"/>
        <end position="1122"/>
    </location>
</feature>
<dbReference type="SUPFAM" id="SSF51126">
    <property type="entry name" value="Pectin lyase-like"/>
    <property type="match status" value="1"/>
</dbReference>
<feature type="compositionally biased region" description="Acidic residues" evidence="12">
    <location>
        <begin position="222"/>
        <end position="240"/>
    </location>
</feature>
<feature type="region of interest" description="Disordered" evidence="12">
    <location>
        <begin position="261"/>
        <end position="285"/>
    </location>
</feature>
<feature type="compositionally biased region" description="Polar residues" evidence="12">
    <location>
        <begin position="200"/>
        <end position="216"/>
    </location>
</feature>
<feature type="domain" description="SRCR" evidence="14">
    <location>
        <begin position="3027"/>
        <end position="3143"/>
    </location>
</feature>
<evidence type="ECO:0000256" key="10">
    <source>
        <dbReference type="PROSITE-ProRule" id="PRU00723"/>
    </source>
</evidence>
<dbReference type="GO" id="GO:0005634">
    <property type="term" value="C:nucleus"/>
    <property type="evidence" value="ECO:0007669"/>
    <property type="project" value="UniProtKB-SubCell"/>
</dbReference>
<dbReference type="InterPro" id="IPR035441">
    <property type="entry name" value="TFIIS/LEDGF_dom_sf"/>
</dbReference>
<dbReference type="SUPFAM" id="SSF90229">
    <property type="entry name" value="CCCH zinc finger"/>
    <property type="match status" value="1"/>
</dbReference>
<sequence>MDEQAFLNQQMRGNVQYNVNQTHQMQTDYTIFQQSHEQQLYQQGRQPIYHQQNVNYQKGYDGGSQYNHGNEQQPLYNQQSYQMGYNQQQAVSTQYYTIPDDDDSIIVAENCVVMTSDPSPEQLMAPQSSIGAHYPPEQQQTSRYPYLPSISDGVPSSTFYGQARQQQQQHREPHYVVVDPLTYSAGFQQIHSQQSTQKQAPQRQILRSSLPIQQVQRRAAPFEEEEEEMEGSDEDDEWQQEELVQTTSQQRYKININEPRMTRAARRKQNFESKSKPEKQKKVDVPKKMCSDIFSDEVEKNDNSVQKYEKKTISGTWAAVSPKKEILAEKPLFDKNIAHIQAVQRLSTAEGWRRMNEWLKSSIKTMDLPKLRQLLAQLADITVELLRDNDTPKIVKDLQKCADKEIANFASKMVTKWKQTIRDGNKEKQLKLQQQQHQETKVKAQKPSGVGVAAVSGKNVKRASTESDVGDGPSTSQTSGQLKPRTGSISSAATSHQQQIGSRSNSFNVKNTTTGLNKTGESSVSALPKPERPKTIAKAKAKISRPRLTGLEGDESAATVNKSVERSIGTNKTKTSTTVASSKTASTSTTAASANETPLARIMAATAKFHAEQQPKRKSVEVVFSDNFMDSLSAADVAKPKKAKIVRKKLSEQKDDSAKGFLTKKRVRFFDEIGRDLVDVRFFEVEEGERINVSKMGGMDKEAIKHLDSQREKQFLLDARRHGFGSTTPTAGGGYSSVIMDPSLMPPGHGRMFVDQTRPGGTSNSFKVPETRYPWRFMSVECQTIINIEPGCRSESKGIEYERQRTILPALVLPTALPVSDIDANELKQQREEGMMQMPKIIPLELVTEGPQKLTIEENNEEEESEIKLEALKIDLSPKKKSGMEGRREEMLVDETESKLEDYEALRSPSPERPPVCQIPSSDEDSRDDIKEIKDSIKENDQLDSQDNDGGIASPEPEQLNESFTDSGSSSIKEIPTEQLPSSRDLDDEDEKEDLDIRDQQQKLQQPPKSSTIPLSTSTSLSSTPTLSSSNLQAFKKIPNLNSLLQKISTYVGGEFTTTGTSSTTLTSSITSSAIVPKGPNDTPLGGSIAEASKVLASDKVQGDASEKQLQRTKTSIPPPPAPLYPSHHLAIGHPLPGSTFQSTFLPARMTMPATAIPPFQQINNTTIFPPSDFSVPPPPIPGVRYGFTSGQRMPVDAIQQQNSTQTNAPSAIEKQDEKSPETAEGQRRQISPGPPGLDEGGSPPPSLEQQQQKSPSSVQIPQSIQQPFSSVSPSIMINQQQQQPNLPPRQISLEEAKEIAGSCQFYKRTGTCNFGERCKFAHDDEHLTFGVQMAMRGVSMPNRGGFRGSRGGGNSVGRAGGARDSPKVDAEGGSGRFEKRTSRRAAGSDSNGRRLDYDISPVRGGGSEDISVKGNRDRRYRRTSPQRRRGHSRSRSRDRYSRRRRSSSRSRNGRRRAKSSSSSSSSRSASSVSRASTPQKDRNRKRSRSRTPTRRRRDYSRQRYRRDYYRRRSPPRHRSSSSSSNRRRRRSSSSSSSASQEKRKNNKVKNSCDTDSGSPVLVLSDETVKAVIVNGGLVRKLSDVSKSIKNSDLLKNINRTGSPQDKNSLETLKQFENKDLELVEYGYFLDKLKEDIEVNKSKHLENAKDELNKYKNLIRNGKKMWEEVNKKLENVKIEAAELLNKKGVKVSNKEKFTLLKLIFEYVTARNENIKKLTRLYKNFQQKAKSLTKILQNSKNYSISGKDQNKLDDIKNYGSKYAYHLLNVEKVAGEIQKDKHVDLIPFMSTPLNPSKSTGNLHDIINEAKINNIEKSRSGRFMEKVFNPEIVKIKKEAKNILPRFEGRTLKWDEINIKRIKIKRFVNESLEVDGQIFKEYEMFKENEKLFVLDQERLNKINLNANYEGKTDEMKDLNGLYFQIKNKAIILYLIYTVQNKLNPSVILNDEELKECEKLLKEGEERPLNQQPELIEGLEQPRQPIKNTLGGLYSGNITLFFRNSPYRVEHELIVSAGCTMNIETGVQMYFDTGVGMKVYGTLKAIGNEFAHIQMLPYQEQHLYQFEMPDFRLIDGPTVRQGRLQVKFRDRWRSVCTQLTNWTSLDTSIACRSLGYENGGFWRFFARNNDTYPFVMPSPKCLSEAKNLWDCEGFSDHNLIPLSENLCQGEDDIGIYCWGRPSFRGWSKHWKGLHIFHSPYGYVPADPDGVALQKESHSRLEFLDILFAGYDRLSGNTTAGLYIEGVPPLMNGLRVERSARDGIQFFEPEGPIILANSTVTLNRGHGIAIIDTLDGRVFINQTRIDGNHGDGIWYRQRHVALSTSEHFLGIGIGSRAKDLERGGSSSNTPHLNQGRKYFSFREKPRLEMCSGIHQLPKDFFFPHLILAHLQNGTSVPDRSLQPKICWLNVALPDRLPYAYTIQFLDVINRHSLNSDAQTILVVCDGNSTFPMLCQFERYRLPLLNGILPQSISLNSNGNPMLIGIEYIPQQQEYINKDGISTMSPNVVAADVEVLFRIHATVNLKAFYGLNITNSFVRNNTGNGIQALAIHDRLALHNVSVDGNQGIAGLLIRDGAADIWINDTSLSWNWGDGVNISFAGGAINVNASRIIGNKWRGFAFHHNSSSPFWPLHQEIVFKGRPINNIFYPKMTISENAWGGLLVGNFCGPSLKYKNWDISRIEPNILISWTEFNENNYHPHIEIFSCQKEENKLMRVDISGNSIYGGTGMGFRMEPCVNTQLVLNSNRFYGILNTALLIRNAKHPQLQRLPAKVIISKNDIKRNIGQYIVSIGLNEDAEDQTLLFNQQNEVRENTVINPFPFLKPRSTPYAALVVSSSNVVIRHNCFGNPNADFEIKLIVNLVTTNYFKIIKIFIFYIGTELSEHAKRIDARENNWGYPSAQKFMDRIYDQFNRYSLASIDINPYAAVCNQRSPSLTLLQQYFRPFRQPGQPFHIGGTIFENNDLPVGKYIVTDDLHITPGAKLTLAPGTTFEFMGGIGMLVQGELLRTETSSSPLQPILFTSKPLGQPPRSENIRLVDEFGSDRVLAGRLEVHLGTSDNDNEQWGTVCNRSWTVQHAQLACNQLGLILDPEHFENWRTFPLAEPDDRPIIMDNIRCEEREFDLTKCRHDGNLHNVKASCRSTEVVGLRCAPPYWAGVRYSLLANPMSYTGLSTMSNWIIQRAGLLDFRLPLLSPALQIDWNYHTFHSLTIRDNYFDGIDIIKEMPTKPKPLQQF</sequence>
<dbReference type="InterPro" id="IPR036855">
    <property type="entry name" value="Znf_CCCH_sf"/>
</dbReference>
<dbReference type="Pfam" id="PF00642">
    <property type="entry name" value="zf-CCCH"/>
    <property type="match status" value="1"/>
</dbReference>
<keyword evidence="4 10" id="KW-0863">Zinc-finger</keyword>
<accession>A0A915P8U0</accession>
<feature type="compositionally biased region" description="Gly residues" evidence="12">
    <location>
        <begin position="1346"/>
        <end position="1361"/>
    </location>
</feature>
<feature type="compositionally biased region" description="Low complexity" evidence="12">
    <location>
        <begin position="1250"/>
        <end position="1270"/>
    </location>
</feature>
<feature type="compositionally biased region" description="Basic residues" evidence="12">
    <location>
        <begin position="1483"/>
        <end position="1499"/>
    </location>
</feature>
<feature type="region of interest" description="Disordered" evidence="12">
    <location>
        <begin position="435"/>
        <end position="531"/>
    </location>
</feature>
<protein>
    <submittedName>
        <fullName evidence="17">Serine/threonine-protein phosphatase 1 regulatory subunit 10</fullName>
    </submittedName>
</protein>
<feature type="region of interest" description="Disordered" evidence="12">
    <location>
        <begin position="880"/>
        <end position="1029"/>
    </location>
</feature>
<feature type="domain" description="SRCR" evidence="14">
    <location>
        <begin position="2066"/>
        <end position="2173"/>
    </location>
</feature>